<evidence type="ECO:0000313" key="15">
    <source>
        <dbReference type="EMBL" id="RKQ34381.1"/>
    </source>
</evidence>
<dbReference type="PROSITE" id="PS00096">
    <property type="entry name" value="SHMT"/>
    <property type="match status" value="1"/>
</dbReference>
<comment type="caution">
    <text evidence="15">The sequence shown here is derived from an EMBL/GenBank/DDBJ whole genome shotgun (WGS) entry which is preliminary data.</text>
</comment>
<evidence type="ECO:0000256" key="6">
    <source>
        <dbReference type="ARBA" id="ARBA00022490"/>
    </source>
</evidence>
<dbReference type="InterPro" id="IPR015422">
    <property type="entry name" value="PyrdxlP-dep_Trfase_small"/>
</dbReference>
<evidence type="ECO:0000256" key="9">
    <source>
        <dbReference type="ARBA" id="ARBA00022679"/>
    </source>
</evidence>
<evidence type="ECO:0000256" key="2">
    <source>
        <dbReference type="ARBA" id="ARBA00001933"/>
    </source>
</evidence>
<feature type="binding site" evidence="12">
    <location>
        <begin position="121"/>
        <end position="123"/>
    </location>
    <ligand>
        <name>(6S)-5,6,7,8-tetrahydrofolate</name>
        <dbReference type="ChEBI" id="CHEBI:57453"/>
    </ligand>
</feature>
<dbReference type="GO" id="GO:0008168">
    <property type="term" value="F:methyltransferase activity"/>
    <property type="evidence" value="ECO:0007669"/>
    <property type="project" value="UniProtKB-KW"/>
</dbReference>
<dbReference type="InterPro" id="IPR049943">
    <property type="entry name" value="Ser_HO-MeTrfase-like"/>
</dbReference>
<name>A0A495A4G3_9BACI</name>
<dbReference type="GO" id="GO:0035999">
    <property type="term" value="P:tetrahydrofolate interconversion"/>
    <property type="evidence" value="ECO:0007669"/>
    <property type="project" value="UniProtKB-UniRule"/>
</dbReference>
<keyword evidence="9 12" id="KW-0808">Transferase</keyword>
<comment type="subunit">
    <text evidence="5 12">Homodimer.</text>
</comment>
<dbReference type="GO" id="GO:0019264">
    <property type="term" value="P:glycine biosynthetic process from serine"/>
    <property type="evidence" value="ECO:0007669"/>
    <property type="project" value="UniProtKB-UniRule"/>
</dbReference>
<dbReference type="InterPro" id="IPR039429">
    <property type="entry name" value="SHMT-like_dom"/>
</dbReference>
<feature type="binding site" evidence="12">
    <location>
        <position position="117"/>
    </location>
    <ligand>
        <name>(6S)-5,6,7,8-tetrahydrofolate</name>
        <dbReference type="ChEBI" id="CHEBI:57453"/>
    </ligand>
</feature>
<dbReference type="EMBL" id="RBZP01000004">
    <property type="protein sequence ID" value="RKQ34381.1"/>
    <property type="molecule type" value="Genomic_DNA"/>
</dbReference>
<evidence type="ECO:0000256" key="4">
    <source>
        <dbReference type="ARBA" id="ARBA00006376"/>
    </source>
</evidence>
<reference evidence="15 16" key="1">
    <citation type="journal article" date="2016" name="Int. J. Syst. Evol. Microbiol.">
        <title>Oceanobacillus halophilus sp. nov., a novel moderately halophilic bacterium from a hypersaline lake.</title>
        <authorList>
            <person name="Amoozegar M.A."/>
            <person name="Bagheri M."/>
            <person name="Makhdoumi A."/>
            <person name="Nikou M.M."/>
            <person name="Fazeli S.A.S."/>
            <person name="Schumann P."/>
            <person name="Sproer C."/>
            <person name="Sanchez-Porro C."/>
            <person name="Ventosa A."/>
        </authorList>
    </citation>
    <scope>NUCLEOTIDE SEQUENCE [LARGE SCALE GENOMIC DNA]</scope>
    <source>
        <strain evidence="15 16">DSM 23996</strain>
    </source>
</reference>
<feature type="site" description="Plays an important role in substrate specificity" evidence="12">
    <location>
        <position position="225"/>
    </location>
</feature>
<keyword evidence="16" id="KW-1185">Reference proteome</keyword>
<evidence type="ECO:0000256" key="13">
    <source>
        <dbReference type="PIRSR" id="PIRSR000412-50"/>
    </source>
</evidence>
<dbReference type="AlphaFoldDB" id="A0A495A4G3"/>
<feature type="binding site" evidence="12">
    <location>
        <begin position="349"/>
        <end position="351"/>
    </location>
    <ligand>
        <name>(6S)-5,6,7,8-tetrahydrofolate</name>
        <dbReference type="ChEBI" id="CHEBI:57453"/>
    </ligand>
</feature>
<feature type="binding site" evidence="12">
    <location>
        <position position="240"/>
    </location>
    <ligand>
        <name>(6S)-5,6,7,8-tetrahydrofolate</name>
        <dbReference type="ChEBI" id="CHEBI:57453"/>
    </ligand>
</feature>
<dbReference type="Gene3D" id="3.90.1150.10">
    <property type="entry name" value="Aspartate Aminotransferase, domain 1"/>
    <property type="match status" value="1"/>
</dbReference>
<gene>
    <name evidence="12" type="primary">glyA</name>
    <name evidence="15" type="ORF">D8M06_08395</name>
</gene>
<evidence type="ECO:0000256" key="8">
    <source>
        <dbReference type="ARBA" id="ARBA00022605"/>
    </source>
</evidence>
<evidence type="ECO:0000313" key="16">
    <source>
        <dbReference type="Proteomes" id="UP000269301"/>
    </source>
</evidence>
<sequence>MEHVKQQDSEIFAAIQAETTRQQDKIELIASENFVSQAVMEAMGSVLTNKYAEGYPGKRYYGGCEHVDVVENLARDRAKELFGADHANVQPHSGAQANMAVYFSVLETGDTVLGMNLNHGGHLTHGSPVNFSGKQYNFVEYGVDKETETLDYEAVLEKAKEVKPKLIVAGASAYSREIDFAKFREIADEVGAYLMVDMAHIAGLVAAGLHPNPVPYSDFVTTTTHKTLRGPRGGMILCKEQYAKQVDKSVFPGIQGGPLMHIIAAKAVCFKEALSDDFKAYAKQIVKNAKVLGEAFVEEGLRIVSGGTDNHLLLVDVTPLELTGKVAEHVLDEVGITTNKNTIPFDTKSPFVTSGVRIGTAAVTTRGFGETEMKEIASIISNTLKNHEDEATLKEAKERVSALTEKFPLYTA</sequence>
<dbReference type="GO" id="GO:0004372">
    <property type="term" value="F:glycine hydroxymethyltransferase activity"/>
    <property type="evidence" value="ECO:0007669"/>
    <property type="project" value="UniProtKB-UniRule"/>
</dbReference>
<dbReference type="GO" id="GO:0032259">
    <property type="term" value="P:methylation"/>
    <property type="evidence" value="ECO:0007669"/>
    <property type="project" value="UniProtKB-KW"/>
</dbReference>
<evidence type="ECO:0000256" key="3">
    <source>
        <dbReference type="ARBA" id="ARBA00004496"/>
    </source>
</evidence>
<feature type="modified residue" description="N6-(pyridoxal phosphate)lysine" evidence="12 13">
    <location>
        <position position="226"/>
    </location>
</feature>
<dbReference type="Pfam" id="PF00464">
    <property type="entry name" value="SHMT"/>
    <property type="match status" value="1"/>
</dbReference>
<dbReference type="UniPathway" id="UPA00288">
    <property type="reaction ID" value="UER01023"/>
</dbReference>
<dbReference type="GO" id="GO:0030170">
    <property type="term" value="F:pyridoxal phosphate binding"/>
    <property type="evidence" value="ECO:0007669"/>
    <property type="project" value="UniProtKB-UniRule"/>
</dbReference>
<dbReference type="PIRSF" id="PIRSF000412">
    <property type="entry name" value="SHMT"/>
    <property type="match status" value="1"/>
</dbReference>
<proteinExistence type="inferred from homology"/>
<comment type="pathway">
    <text evidence="12">Amino-acid biosynthesis; glycine biosynthesis; glycine from L-serine: step 1/1.</text>
</comment>
<comment type="pathway">
    <text evidence="12">One-carbon metabolism; tetrahydrofolate interconversion.</text>
</comment>
<evidence type="ECO:0000256" key="12">
    <source>
        <dbReference type="HAMAP-Rule" id="MF_00051"/>
    </source>
</evidence>
<organism evidence="15 16">
    <name type="scientific">Oceanobacillus halophilus</name>
    <dbReference type="NCBI Taxonomy" id="930130"/>
    <lineage>
        <taxon>Bacteria</taxon>
        <taxon>Bacillati</taxon>
        <taxon>Bacillota</taxon>
        <taxon>Bacilli</taxon>
        <taxon>Bacillales</taxon>
        <taxon>Bacillaceae</taxon>
        <taxon>Oceanobacillus</taxon>
    </lineage>
</organism>
<keyword evidence="6 12" id="KW-0963">Cytoplasm</keyword>
<dbReference type="FunFam" id="3.90.1150.10:FF:000003">
    <property type="entry name" value="Serine hydroxymethyltransferase"/>
    <property type="match status" value="1"/>
</dbReference>
<feature type="domain" description="Serine hydroxymethyltransferase-like" evidence="14">
    <location>
        <begin position="5"/>
        <end position="380"/>
    </location>
</feature>
<dbReference type="InterPro" id="IPR015421">
    <property type="entry name" value="PyrdxlP-dep_Trfase_major"/>
</dbReference>
<dbReference type="RefSeq" id="WP_121203943.1">
    <property type="nucleotide sequence ID" value="NZ_RBZP01000004.1"/>
</dbReference>
<evidence type="ECO:0000259" key="14">
    <source>
        <dbReference type="Pfam" id="PF00464"/>
    </source>
</evidence>
<evidence type="ECO:0000256" key="11">
    <source>
        <dbReference type="ARBA" id="ARBA00054606"/>
    </source>
</evidence>
<protein>
    <recommendedName>
        <fullName evidence="12">Serine hydroxymethyltransferase</fullName>
        <shortName evidence="12">SHMT</shortName>
        <shortName evidence="12">Serine methylase</shortName>
        <ecNumber evidence="12">2.1.2.1</ecNumber>
    </recommendedName>
</protein>
<dbReference type="FunFam" id="3.40.640.10:FF:000001">
    <property type="entry name" value="Serine hydroxymethyltransferase"/>
    <property type="match status" value="1"/>
</dbReference>
<comment type="subcellular location">
    <subcellularLocation>
        <location evidence="3 12">Cytoplasm</location>
    </subcellularLocation>
</comment>
<dbReference type="SUPFAM" id="SSF53383">
    <property type="entry name" value="PLP-dependent transferases"/>
    <property type="match status" value="1"/>
</dbReference>
<dbReference type="InterPro" id="IPR001085">
    <property type="entry name" value="Ser_HO-MeTrfase"/>
</dbReference>
<evidence type="ECO:0000256" key="5">
    <source>
        <dbReference type="ARBA" id="ARBA00011738"/>
    </source>
</evidence>
<keyword evidence="8 12" id="KW-0028">Amino-acid biosynthesis</keyword>
<dbReference type="PANTHER" id="PTHR11680:SF35">
    <property type="entry name" value="SERINE HYDROXYMETHYLTRANSFERASE 1"/>
    <property type="match status" value="1"/>
</dbReference>
<comment type="catalytic activity">
    <reaction evidence="1 12">
        <text>(6R)-5,10-methylene-5,6,7,8-tetrahydrofolate + glycine + H2O = (6S)-5,6,7,8-tetrahydrofolate + L-serine</text>
        <dbReference type="Rhea" id="RHEA:15481"/>
        <dbReference type="ChEBI" id="CHEBI:15377"/>
        <dbReference type="ChEBI" id="CHEBI:15636"/>
        <dbReference type="ChEBI" id="CHEBI:33384"/>
        <dbReference type="ChEBI" id="CHEBI:57305"/>
        <dbReference type="ChEBI" id="CHEBI:57453"/>
        <dbReference type="EC" id="2.1.2.1"/>
    </reaction>
</comment>
<dbReference type="InterPro" id="IPR015424">
    <property type="entry name" value="PyrdxlP-dep_Trfase"/>
</dbReference>
<dbReference type="PANTHER" id="PTHR11680">
    <property type="entry name" value="SERINE HYDROXYMETHYLTRANSFERASE"/>
    <property type="match status" value="1"/>
</dbReference>
<comment type="function">
    <text evidence="11">Catalyzes the reversible interconversion of serine and glycine with tetrahydrofolate (THF) serving as the one-carbon carrier. This reaction serves as the major source of one-carbon groups required for the biosynthesis of purines, thymidylate, methionine, and other important biomolecules. Also exhibits THF-independent aldolase activity toward beta-hydroxyamino acids, producing glycine and aldehydes, via a retro-aldol mechanism. Thus, is able to catalyze the cleavage of L-allo-threonine.</text>
</comment>
<evidence type="ECO:0000256" key="7">
    <source>
        <dbReference type="ARBA" id="ARBA00022563"/>
    </source>
</evidence>
<dbReference type="HAMAP" id="MF_00051">
    <property type="entry name" value="SHMT"/>
    <property type="match status" value="1"/>
</dbReference>
<dbReference type="UniPathway" id="UPA00193"/>
<dbReference type="GO" id="GO:0005829">
    <property type="term" value="C:cytosol"/>
    <property type="evidence" value="ECO:0007669"/>
    <property type="project" value="TreeGrafter"/>
</dbReference>
<dbReference type="Proteomes" id="UP000269301">
    <property type="component" value="Unassembled WGS sequence"/>
</dbReference>
<comment type="cofactor">
    <cofactor evidence="2 12 13">
        <name>pyridoxal 5'-phosphate</name>
        <dbReference type="ChEBI" id="CHEBI:597326"/>
    </cofactor>
</comment>
<evidence type="ECO:0000256" key="10">
    <source>
        <dbReference type="ARBA" id="ARBA00022898"/>
    </source>
</evidence>
<dbReference type="Gene3D" id="3.40.640.10">
    <property type="entry name" value="Type I PLP-dependent aspartate aminotransferase-like (Major domain)"/>
    <property type="match status" value="1"/>
</dbReference>
<dbReference type="CDD" id="cd00378">
    <property type="entry name" value="SHMT"/>
    <property type="match status" value="1"/>
</dbReference>
<dbReference type="OrthoDB" id="9803846at2"/>
<dbReference type="NCBIfam" id="NF000586">
    <property type="entry name" value="PRK00011.1"/>
    <property type="match status" value="1"/>
</dbReference>
<evidence type="ECO:0000256" key="1">
    <source>
        <dbReference type="ARBA" id="ARBA00001528"/>
    </source>
</evidence>
<dbReference type="EC" id="2.1.2.1" evidence="12"/>
<dbReference type="InterPro" id="IPR019798">
    <property type="entry name" value="Ser_HO-MeTrfase_PLP_BS"/>
</dbReference>
<keyword evidence="7 12" id="KW-0554">One-carbon metabolism</keyword>
<keyword evidence="10 12" id="KW-0663">Pyridoxal phosphate</keyword>
<accession>A0A495A4G3</accession>
<comment type="similarity">
    <text evidence="4 12">Belongs to the SHMT family.</text>
</comment>
<keyword evidence="15" id="KW-0489">Methyltransferase</keyword>